<evidence type="ECO:0000259" key="8">
    <source>
        <dbReference type="PROSITE" id="PS50112"/>
    </source>
</evidence>
<dbReference type="SMART" id="SM00382">
    <property type="entry name" value="AAA"/>
    <property type="match status" value="1"/>
</dbReference>
<dbReference type="InterPro" id="IPR025662">
    <property type="entry name" value="Sigma_54_int_dom_ATP-bd_1"/>
</dbReference>
<dbReference type="InterPro" id="IPR003593">
    <property type="entry name" value="AAA+_ATPase"/>
</dbReference>
<reference evidence="9 10" key="1">
    <citation type="journal article" date="2015" name="Geomicrobiol. J.">
        <title>Caldisalinibacter kiritimatiensis gen. nov., sp. nov., a moderately thermohalophilic thiosulfate-reducing bacterium from a hypersaline microbial mat.</title>
        <authorList>
            <person name="Ben Hania W."/>
            <person name="Joseph M."/>
            <person name="Fiebig A."/>
            <person name="Bunk B."/>
            <person name="Klenk H.-P."/>
            <person name="Fardeau M.-L."/>
            <person name="Spring S."/>
        </authorList>
    </citation>
    <scope>NUCLEOTIDE SEQUENCE [LARGE SCALE GENOMIC DNA]</scope>
    <source>
        <strain evidence="9 10">L21-TH-D2</strain>
    </source>
</reference>
<dbReference type="Gene3D" id="1.10.8.60">
    <property type="match status" value="1"/>
</dbReference>
<evidence type="ECO:0000256" key="5">
    <source>
        <dbReference type="ARBA" id="ARBA00023163"/>
    </source>
</evidence>
<dbReference type="SUPFAM" id="SSF52540">
    <property type="entry name" value="P-loop containing nucleoside triphosphate hydrolases"/>
    <property type="match status" value="1"/>
</dbReference>
<dbReference type="Gene3D" id="1.10.10.60">
    <property type="entry name" value="Homeodomain-like"/>
    <property type="match status" value="1"/>
</dbReference>
<dbReference type="InterPro" id="IPR009057">
    <property type="entry name" value="Homeodomain-like_sf"/>
</dbReference>
<keyword evidence="10" id="KW-1185">Reference proteome</keyword>
<evidence type="ECO:0000256" key="4">
    <source>
        <dbReference type="ARBA" id="ARBA00023125"/>
    </source>
</evidence>
<dbReference type="InterPro" id="IPR002078">
    <property type="entry name" value="Sigma_54_int"/>
</dbReference>
<dbReference type="Pfam" id="PF00989">
    <property type="entry name" value="PAS"/>
    <property type="match status" value="1"/>
</dbReference>
<dbReference type="OrthoDB" id="9803970at2"/>
<keyword evidence="4" id="KW-0238">DNA-binding</keyword>
<evidence type="ECO:0000256" key="6">
    <source>
        <dbReference type="SAM" id="Coils"/>
    </source>
</evidence>
<dbReference type="InterPro" id="IPR035965">
    <property type="entry name" value="PAS-like_dom_sf"/>
</dbReference>
<dbReference type="eggNOG" id="COG3829">
    <property type="taxonomic scope" value="Bacteria"/>
</dbReference>
<feature type="coiled-coil region" evidence="6">
    <location>
        <begin position="434"/>
        <end position="468"/>
    </location>
</feature>
<feature type="domain" description="Sigma-54 factor interaction" evidence="7">
    <location>
        <begin position="155"/>
        <end position="383"/>
    </location>
</feature>
<dbReference type="CDD" id="cd00009">
    <property type="entry name" value="AAA"/>
    <property type="match status" value="1"/>
</dbReference>
<dbReference type="PROSITE" id="PS00675">
    <property type="entry name" value="SIGMA54_INTERACT_1"/>
    <property type="match status" value="1"/>
</dbReference>
<dbReference type="Pfam" id="PF02954">
    <property type="entry name" value="HTH_8"/>
    <property type="match status" value="1"/>
</dbReference>
<dbReference type="InterPro" id="IPR013767">
    <property type="entry name" value="PAS_fold"/>
</dbReference>
<evidence type="ECO:0000256" key="3">
    <source>
        <dbReference type="ARBA" id="ARBA00023015"/>
    </source>
</evidence>
<dbReference type="Proteomes" id="UP000013378">
    <property type="component" value="Unassembled WGS sequence"/>
</dbReference>
<dbReference type="PATRIC" id="fig|1304284.3.peg.517"/>
<dbReference type="InterPro" id="IPR025943">
    <property type="entry name" value="Sigma_54_int_dom_ATP-bd_2"/>
</dbReference>
<dbReference type="InterPro" id="IPR002197">
    <property type="entry name" value="HTH_Fis"/>
</dbReference>
<dbReference type="PROSITE" id="PS50112">
    <property type="entry name" value="PAS"/>
    <property type="match status" value="1"/>
</dbReference>
<dbReference type="InterPro" id="IPR027417">
    <property type="entry name" value="P-loop_NTPase"/>
</dbReference>
<dbReference type="EMBL" id="ARZA01000064">
    <property type="protein sequence ID" value="EOD01382.1"/>
    <property type="molecule type" value="Genomic_DNA"/>
</dbReference>
<feature type="domain" description="PAS" evidence="8">
    <location>
        <begin position="11"/>
        <end position="52"/>
    </location>
</feature>
<dbReference type="NCBIfam" id="TIGR00229">
    <property type="entry name" value="sensory_box"/>
    <property type="match status" value="1"/>
</dbReference>
<keyword evidence="3" id="KW-0805">Transcription regulation</keyword>
<accession>R1AXK2</accession>
<organism evidence="9 10">
    <name type="scientific">Caldisalinibacter kiritimatiensis</name>
    <dbReference type="NCBI Taxonomy" id="1304284"/>
    <lineage>
        <taxon>Bacteria</taxon>
        <taxon>Bacillati</taxon>
        <taxon>Bacillota</taxon>
        <taxon>Tissierellia</taxon>
        <taxon>Tissierellales</taxon>
        <taxon>Thermohalobacteraceae</taxon>
        <taxon>Caldisalinibacter</taxon>
    </lineage>
</organism>
<dbReference type="AlphaFoldDB" id="R1AXK2"/>
<dbReference type="Gene3D" id="3.40.50.300">
    <property type="entry name" value="P-loop containing nucleotide triphosphate hydrolases"/>
    <property type="match status" value="1"/>
</dbReference>
<dbReference type="InterPro" id="IPR000014">
    <property type="entry name" value="PAS"/>
</dbReference>
<dbReference type="PROSITE" id="PS00688">
    <property type="entry name" value="SIGMA54_INTERACT_3"/>
    <property type="match status" value="1"/>
</dbReference>
<dbReference type="PRINTS" id="PR01590">
    <property type="entry name" value="HTHFIS"/>
</dbReference>
<keyword evidence="6" id="KW-0175">Coiled coil</keyword>
<dbReference type="PANTHER" id="PTHR32071:SF74">
    <property type="entry name" value="TRANSCRIPTIONAL ACTIVATOR ROCR"/>
    <property type="match status" value="1"/>
</dbReference>
<dbReference type="FunFam" id="3.40.50.300:FF:000006">
    <property type="entry name" value="DNA-binding transcriptional regulator NtrC"/>
    <property type="match status" value="1"/>
</dbReference>
<dbReference type="InterPro" id="IPR025944">
    <property type="entry name" value="Sigma_54_int_dom_CS"/>
</dbReference>
<evidence type="ECO:0000256" key="2">
    <source>
        <dbReference type="ARBA" id="ARBA00022840"/>
    </source>
</evidence>
<sequence>MNKDKICSIILQNILQYIDEGIHVIDKEGNSLFYNDNMAILEGLEREVVLNNKFSEIFPSLDEDTSTLFTVMKTGRPIENRQQAYINYKGEKITTVNTTIPLFINKKKVGALEIAKDVTKIKQLSEQVIDLQQELIGNNSKSNNLSISRYIFDNIIGNSEEIKKALNLARKASRSSSSVLIYGETGTGKELFAQSIHYCGNRKDKPFIAQNCAALPESLLEGILFGTVKGGFTGATDRPGLFEQANGGTLLLDEINSMGLNLQSKLLRVLQEGYIRRVGGTKDIPIDVKIIATTNENPMEAIEKGNLRKDLYYRLNVISIRIPALRERYEDIKLLCDHFIRKYNKKLKKDVWMLAEDVLNDFMSYSWPGNVRELKNMIEGSMNCISKDEHVLKKEHFPMFIESKGSDDKDILKEINLNLPLPAILQNIEKSIILKKLKENNYNITRTAKNLQIKRQTLQHKIKKYEINK</sequence>
<dbReference type="GO" id="GO:0005524">
    <property type="term" value="F:ATP binding"/>
    <property type="evidence" value="ECO:0007669"/>
    <property type="project" value="UniProtKB-KW"/>
</dbReference>
<dbReference type="Pfam" id="PF00158">
    <property type="entry name" value="Sigma54_activat"/>
    <property type="match status" value="1"/>
</dbReference>
<dbReference type="SUPFAM" id="SSF55785">
    <property type="entry name" value="PYP-like sensor domain (PAS domain)"/>
    <property type="match status" value="1"/>
</dbReference>
<dbReference type="GO" id="GO:0006355">
    <property type="term" value="P:regulation of DNA-templated transcription"/>
    <property type="evidence" value="ECO:0007669"/>
    <property type="project" value="InterPro"/>
</dbReference>
<keyword evidence="1" id="KW-0547">Nucleotide-binding</keyword>
<dbReference type="RefSeq" id="WP_006308366.1">
    <property type="nucleotide sequence ID" value="NZ_ARZA01000064.1"/>
</dbReference>
<evidence type="ECO:0000259" key="7">
    <source>
        <dbReference type="PROSITE" id="PS50045"/>
    </source>
</evidence>
<dbReference type="SUPFAM" id="SSF46689">
    <property type="entry name" value="Homeodomain-like"/>
    <property type="match status" value="1"/>
</dbReference>
<dbReference type="Gene3D" id="3.30.450.20">
    <property type="entry name" value="PAS domain"/>
    <property type="match status" value="1"/>
</dbReference>
<protein>
    <submittedName>
        <fullName evidence="9">Arginine utilization regulatory protein RocR</fullName>
    </submittedName>
</protein>
<dbReference type="PROSITE" id="PS50045">
    <property type="entry name" value="SIGMA54_INTERACT_4"/>
    <property type="match status" value="1"/>
</dbReference>
<keyword evidence="2" id="KW-0067">ATP-binding</keyword>
<proteinExistence type="predicted"/>
<gene>
    <name evidence="9" type="ORF">L21TH_0528</name>
</gene>
<evidence type="ECO:0000313" key="9">
    <source>
        <dbReference type="EMBL" id="EOD01382.1"/>
    </source>
</evidence>
<dbReference type="PANTHER" id="PTHR32071">
    <property type="entry name" value="TRANSCRIPTIONAL REGULATORY PROTEIN"/>
    <property type="match status" value="1"/>
</dbReference>
<dbReference type="STRING" id="1304284.L21TH_0528"/>
<dbReference type="InterPro" id="IPR058031">
    <property type="entry name" value="AAA_lid_NorR"/>
</dbReference>
<keyword evidence="5" id="KW-0804">Transcription</keyword>
<name>R1AXK2_9FIRM</name>
<comment type="caution">
    <text evidence="9">The sequence shown here is derived from an EMBL/GenBank/DDBJ whole genome shotgun (WGS) entry which is preliminary data.</text>
</comment>
<dbReference type="Pfam" id="PF25601">
    <property type="entry name" value="AAA_lid_14"/>
    <property type="match status" value="1"/>
</dbReference>
<evidence type="ECO:0000256" key="1">
    <source>
        <dbReference type="ARBA" id="ARBA00022741"/>
    </source>
</evidence>
<dbReference type="GO" id="GO:0043565">
    <property type="term" value="F:sequence-specific DNA binding"/>
    <property type="evidence" value="ECO:0007669"/>
    <property type="project" value="InterPro"/>
</dbReference>
<dbReference type="PROSITE" id="PS00676">
    <property type="entry name" value="SIGMA54_INTERACT_2"/>
    <property type="match status" value="1"/>
</dbReference>
<evidence type="ECO:0000313" key="10">
    <source>
        <dbReference type="Proteomes" id="UP000013378"/>
    </source>
</evidence>